<dbReference type="CDD" id="cd00092">
    <property type="entry name" value="HTH_CRP"/>
    <property type="match status" value="1"/>
</dbReference>
<name>A0ABU3Q925_9SPHN</name>
<reference evidence="7 8" key="1">
    <citation type="submission" date="2023-05" db="EMBL/GenBank/DDBJ databases">
        <authorList>
            <person name="Guo Y."/>
        </authorList>
    </citation>
    <scope>NUCLEOTIDE SEQUENCE [LARGE SCALE GENOMIC DNA]</scope>
    <source>
        <strain evidence="7 8">GR2756</strain>
    </source>
</reference>
<gene>
    <name evidence="7" type="ORF">RQX22_13160</name>
</gene>
<dbReference type="SMART" id="SM00419">
    <property type="entry name" value="HTH_CRP"/>
    <property type="match status" value="1"/>
</dbReference>
<evidence type="ECO:0000313" key="8">
    <source>
        <dbReference type="Proteomes" id="UP001259572"/>
    </source>
</evidence>
<proteinExistence type="predicted"/>
<dbReference type="SUPFAM" id="SSF46785">
    <property type="entry name" value="Winged helix' DNA-binding domain"/>
    <property type="match status" value="1"/>
</dbReference>
<evidence type="ECO:0000256" key="2">
    <source>
        <dbReference type="ARBA" id="ARBA00023125"/>
    </source>
</evidence>
<dbReference type="InterPro" id="IPR050397">
    <property type="entry name" value="Env_Response_Regulators"/>
</dbReference>
<keyword evidence="1" id="KW-0805">Transcription regulation</keyword>
<dbReference type="PROSITE" id="PS50042">
    <property type="entry name" value="CNMP_BINDING_3"/>
    <property type="match status" value="1"/>
</dbReference>
<evidence type="ECO:0000313" key="7">
    <source>
        <dbReference type="EMBL" id="MDT9599904.1"/>
    </source>
</evidence>
<feature type="domain" description="HTH crp-type" evidence="6">
    <location>
        <begin position="171"/>
        <end position="245"/>
    </location>
</feature>
<dbReference type="Gene3D" id="1.10.10.10">
    <property type="entry name" value="Winged helix-like DNA-binding domain superfamily/Winged helix DNA-binding domain"/>
    <property type="match status" value="1"/>
</dbReference>
<keyword evidence="8" id="KW-1185">Reference proteome</keyword>
<dbReference type="SUPFAM" id="SSF51206">
    <property type="entry name" value="cAMP-binding domain-like"/>
    <property type="match status" value="1"/>
</dbReference>
<sequence length="256" mass="28665">MPAPSEHRQAGSPGTEKSLRLTTLPEGHPCGRCAVRAATICGTLKAKELGHFKSLSSSGYAEPSQCLFHEGDPAQLVYSITSGSLKLYRLLPDGRRQIAAFPQAGDFLGLTLEKVHAYTAEALEPVEYCRFPRQRFDAFVDEHPEMGRELYLMAAHELAAAREQMVLLGRKTARERLASFLLTLFDRARCRNADWEIVRLPMTRTDIADHLGLTKETVSRTFTSLRRTEMIALLPGERVELLQRRRLEQLACGELG</sequence>
<dbReference type="RefSeq" id="WP_315727000.1">
    <property type="nucleotide sequence ID" value="NZ_JAVUPU010000006.1"/>
</dbReference>
<dbReference type="PANTHER" id="PTHR24567:SF75">
    <property type="entry name" value="FUMARATE AND NITRATE REDUCTION REGULATORY PROTEIN"/>
    <property type="match status" value="1"/>
</dbReference>
<evidence type="ECO:0000259" key="5">
    <source>
        <dbReference type="PROSITE" id="PS50042"/>
    </source>
</evidence>
<accession>A0ABU3Q925</accession>
<dbReference type="Pfam" id="PF13545">
    <property type="entry name" value="HTH_Crp_2"/>
    <property type="match status" value="1"/>
</dbReference>
<dbReference type="InterPro" id="IPR000595">
    <property type="entry name" value="cNMP-bd_dom"/>
</dbReference>
<evidence type="ECO:0000259" key="6">
    <source>
        <dbReference type="PROSITE" id="PS51063"/>
    </source>
</evidence>
<dbReference type="Gene3D" id="2.60.120.10">
    <property type="entry name" value="Jelly Rolls"/>
    <property type="match status" value="1"/>
</dbReference>
<dbReference type="EMBL" id="JAVUPU010000006">
    <property type="protein sequence ID" value="MDT9599904.1"/>
    <property type="molecule type" value="Genomic_DNA"/>
</dbReference>
<keyword evidence="2" id="KW-0238">DNA-binding</keyword>
<dbReference type="InterPro" id="IPR012318">
    <property type="entry name" value="HTH_CRP"/>
</dbReference>
<dbReference type="PRINTS" id="PR00034">
    <property type="entry name" value="HTHCRP"/>
</dbReference>
<dbReference type="Proteomes" id="UP001259572">
    <property type="component" value="Unassembled WGS sequence"/>
</dbReference>
<dbReference type="InterPro" id="IPR014710">
    <property type="entry name" value="RmlC-like_jellyroll"/>
</dbReference>
<feature type="region of interest" description="Disordered" evidence="4">
    <location>
        <begin position="1"/>
        <end position="21"/>
    </location>
</feature>
<organism evidence="7 8">
    <name type="scientific">Sphingosinicella rhizophila</name>
    <dbReference type="NCBI Taxonomy" id="3050082"/>
    <lineage>
        <taxon>Bacteria</taxon>
        <taxon>Pseudomonadati</taxon>
        <taxon>Pseudomonadota</taxon>
        <taxon>Alphaproteobacteria</taxon>
        <taxon>Sphingomonadales</taxon>
        <taxon>Sphingosinicellaceae</taxon>
        <taxon>Sphingosinicella</taxon>
    </lineage>
</organism>
<dbReference type="CDD" id="cd00038">
    <property type="entry name" value="CAP_ED"/>
    <property type="match status" value="1"/>
</dbReference>
<keyword evidence="3" id="KW-0804">Transcription</keyword>
<evidence type="ECO:0000256" key="1">
    <source>
        <dbReference type="ARBA" id="ARBA00023015"/>
    </source>
</evidence>
<evidence type="ECO:0000256" key="4">
    <source>
        <dbReference type="SAM" id="MobiDB-lite"/>
    </source>
</evidence>
<dbReference type="InterPro" id="IPR036388">
    <property type="entry name" value="WH-like_DNA-bd_sf"/>
</dbReference>
<dbReference type="PANTHER" id="PTHR24567">
    <property type="entry name" value="CRP FAMILY TRANSCRIPTIONAL REGULATORY PROTEIN"/>
    <property type="match status" value="1"/>
</dbReference>
<dbReference type="Pfam" id="PF00027">
    <property type="entry name" value="cNMP_binding"/>
    <property type="match status" value="1"/>
</dbReference>
<comment type="caution">
    <text evidence="7">The sequence shown here is derived from an EMBL/GenBank/DDBJ whole genome shotgun (WGS) entry which is preliminary data.</text>
</comment>
<dbReference type="PROSITE" id="PS51063">
    <property type="entry name" value="HTH_CRP_2"/>
    <property type="match status" value="1"/>
</dbReference>
<dbReference type="InterPro" id="IPR036390">
    <property type="entry name" value="WH_DNA-bd_sf"/>
</dbReference>
<dbReference type="InterPro" id="IPR018490">
    <property type="entry name" value="cNMP-bd_dom_sf"/>
</dbReference>
<protein>
    <submittedName>
        <fullName evidence="7">Helix-turn-helix domain-containing protein</fullName>
    </submittedName>
</protein>
<evidence type="ECO:0000256" key="3">
    <source>
        <dbReference type="ARBA" id="ARBA00023163"/>
    </source>
</evidence>
<dbReference type="SMART" id="SM00100">
    <property type="entry name" value="cNMP"/>
    <property type="match status" value="1"/>
</dbReference>
<feature type="domain" description="Cyclic nucleotide-binding" evidence="5">
    <location>
        <begin position="60"/>
        <end position="157"/>
    </location>
</feature>